<evidence type="ECO:0000256" key="7">
    <source>
        <dbReference type="SAM" id="MobiDB-lite"/>
    </source>
</evidence>
<dbReference type="OrthoDB" id="9801421at2"/>
<dbReference type="GO" id="GO:0070012">
    <property type="term" value="F:oligopeptidase activity"/>
    <property type="evidence" value="ECO:0007669"/>
    <property type="project" value="TreeGrafter"/>
</dbReference>
<evidence type="ECO:0000313" key="11">
    <source>
        <dbReference type="Proteomes" id="UP000245124"/>
    </source>
</evidence>
<organism evidence="10 11">
    <name type="scientific">Nostoc commune NIES-4072</name>
    <dbReference type="NCBI Taxonomy" id="2005467"/>
    <lineage>
        <taxon>Bacteria</taxon>
        <taxon>Bacillati</taxon>
        <taxon>Cyanobacteriota</taxon>
        <taxon>Cyanophyceae</taxon>
        <taxon>Nostocales</taxon>
        <taxon>Nostocaceae</taxon>
        <taxon>Nostoc</taxon>
    </lineage>
</organism>
<keyword evidence="4" id="KW-0645">Protease</keyword>
<keyword evidence="6" id="KW-0720">Serine protease</keyword>
<keyword evidence="5" id="KW-0378">Hydrolase</keyword>
<dbReference type="AlphaFoldDB" id="A0A2R5FE84"/>
<dbReference type="InterPro" id="IPR001375">
    <property type="entry name" value="Peptidase_S9_cat"/>
</dbReference>
<dbReference type="InterPro" id="IPR002470">
    <property type="entry name" value="Peptidase_S9A"/>
</dbReference>
<dbReference type="PROSITE" id="PS00708">
    <property type="entry name" value="PRO_ENDOPEP_SER"/>
    <property type="match status" value="1"/>
</dbReference>
<evidence type="ECO:0000256" key="6">
    <source>
        <dbReference type="ARBA" id="ARBA00022825"/>
    </source>
</evidence>
<comment type="caution">
    <text evidence="10">The sequence shown here is derived from an EMBL/GenBank/DDBJ whole genome shotgun (WGS) entry which is preliminary data.</text>
</comment>
<evidence type="ECO:0000259" key="9">
    <source>
        <dbReference type="Pfam" id="PF02897"/>
    </source>
</evidence>
<evidence type="ECO:0000259" key="8">
    <source>
        <dbReference type="Pfam" id="PF00326"/>
    </source>
</evidence>
<name>A0A2R5FE84_NOSCO</name>
<dbReference type="SUPFAM" id="SSF53474">
    <property type="entry name" value="alpha/beta-Hydrolases"/>
    <property type="match status" value="1"/>
</dbReference>
<feature type="domain" description="Peptidase S9 prolyl oligopeptidase catalytic" evidence="8">
    <location>
        <begin position="480"/>
        <end position="694"/>
    </location>
</feature>
<dbReference type="EMBL" id="BDUD01000001">
    <property type="protein sequence ID" value="GBG16727.1"/>
    <property type="molecule type" value="Genomic_DNA"/>
</dbReference>
<feature type="domain" description="Peptidase S9A N-terminal" evidence="9">
    <location>
        <begin position="13"/>
        <end position="423"/>
    </location>
</feature>
<evidence type="ECO:0000256" key="1">
    <source>
        <dbReference type="ARBA" id="ARBA00001070"/>
    </source>
</evidence>
<comment type="similarity">
    <text evidence="2">Belongs to the peptidase S9A family.</text>
</comment>
<dbReference type="RefSeq" id="WP_109007056.1">
    <property type="nucleotide sequence ID" value="NZ_BDUD01000001.1"/>
</dbReference>
<dbReference type="FunFam" id="3.40.50.1820:FF:000005">
    <property type="entry name" value="Prolyl endopeptidase"/>
    <property type="match status" value="1"/>
</dbReference>
<dbReference type="InterPro" id="IPR051167">
    <property type="entry name" value="Prolyl_oligopep/macrocyclase"/>
</dbReference>
<dbReference type="Pfam" id="PF02897">
    <property type="entry name" value="Peptidase_S9_N"/>
    <property type="match status" value="1"/>
</dbReference>
<evidence type="ECO:0000313" key="10">
    <source>
        <dbReference type="EMBL" id="GBG16727.1"/>
    </source>
</evidence>
<comment type="catalytic activity">
    <reaction evidence="1">
        <text>Hydrolysis of Pro-|-Xaa &gt;&gt; Ala-|-Xaa in oligopeptides.</text>
        <dbReference type="EC" id="3.4.21.26"/>
    </reaction>
</comment>
<dbReference type="InterPro" id="IPR029058">
    <property type="entry name" value="AB_hydrolase_fold"/>
</dbReference>
<dbReference type="Gene3D" id="3.40.50.1820">
    <property type="entry name" value="alpha/beta hydrolase"/>
    <property type="match status" value="1"/>
</dbReference>
<dbReference type="PRINTS" id="PR00862">
    <property type="entry name" value="PROLIGOPTASE"/>
</dbReference>
<dbReference type="PANTHER" id="PTHR42881:SF2">
    <property type="entry name" value="PROLYL ENDOPEPTIDASE"/>
    <property type="match status" value="1"/>
</dbReference>
<dbReference type="InterPro" id="IPR023302">
    <property type="entry name" value="Pept_S9A_N"/>
</dbReference>
<evidence type="ECO:0000256" key="5">
    <source>
        <dbReference type="ARBA" id="ARBA00022801"/>
    </source>
</evidence>
<protein>
    <recommendedName>
        <fullName evidence="3">prolyl oligopeptidase</fullName>
        <ecNumber evidence="3">3.4.21.26</ecNumber>
    </recommendedName>
</protein>
<sequence length="697" mass="78665">MPSSKKPLTYPSSHKSNQVDNYHGTLVADPYRWLEDPDSEETRAWIEAQNQVTFGYLSEIPTREKIKQRLTKLWDYEKYGIPFKEGESLQDCSTERYFYFKNDGLQNQSVLYTLKTLDDQPKVLLDPNKLSEDGTVALSGLSISEDGKLLAYGLSASGSDWQEWKVRNIETGEDLQDHLKWIKFSGASWTHDNQGFFYSRYDEPNEKTQLEDVNYYQKLYYHQLGKPQSEDVLIYHRPDQKEWGFSGGVTEDGRYLIISIWLGSDSKNLVFFKDLTNPNTEVVELINQFEADYSFIDNDDSVFYFRTDLNAPRGKVIAIDTKNPASENWREIIPQSAETLESVGILNNQFVADYLKDAHSQIKIFDIKGAFIREVELPGLGSAGGFGGKRHDTETFYSFTSFTIPGTIYRYDMVTGKSTIFRQPQVDFNPDDYETKQVFYHSKDGTRVPMFITHKRGIKLDGNNPTYLYAYGGFNVSMTPSFSVSLLVWMEMGGVYAMPNIRGGGEYGEEWHQAGIKDKKQNVFDDFIGAAEWLIANKYTKTEKLAIAGGSNGGLLVGACITQRPDLFGAAIPAVGVMDMLRFHKFTIGWAWTSEYGSADNPEEFPALYAYSPLHNIKADTAYPATLITTADHDDRVVPAHSFKFAAALQEAHAGDAPTLIRIETKAGHGAGKPTAKIIEEAADKWAFLVRALNVEV</sequence>
<evidence type="ECO:0000256" key="3">
    <source>
        <dbReference type="ARBA" id="ARBA00011897"/>
    </source>
</evidence>
<dbReference type="EC" id="3.4.21.26" evidence="3"/>
<dbReference type="GO" id="GO:0006508">
    <property type="term" value="P:proteolysis"/>
    <property type="evidence" value="ECO:0007669"/>
    <property type="project" value="UniProtKB-KW"/>
</dbReference>
<dbReference type="SUPFAM" id="SSF50993">
    <property type="entry name" value="Peptidase/esterase 'gauge' domain"/>
    <property type="match status" value="1"/>
</dbReference>
<dbReference type="Gene3D" id="2.130.10.120">
    <property type="entry name" value="Prolyl oligopeptidase, N-terminal domain"/>
    <property type="match status" value="1"/>
</dbReference>
<dbReference type="GO" id="GO:0004252">
    <property type="term" value="F:serine-type endopeptidase activity"/>
    <property type="evidence" value="ECO:0007669"/>
    <property type="project" value="UniProtKB-EC"/>
</dbReference>
<dbReference type="PANTHER" id="PTHR42881">
    <property type="entry name" value="PROLYL ENDOPEPTIDASE"/>
    <property type="match status" value="1"/>
</dbReference>
<dbReference type="GO" id="GO:0005829">
    <property type="term" value="C:cytosol"/>
    <property type="evidence" value="ECO:0007669"/>
    <property type="project" value="TreeGrafter"/>
</dbReference>
<gene>
    <name evidence="10" type="ORF">NIES4072_03730</name>
</gene>
<accession>A0A2R5FE84</accession>
<dbReference type="Proteomes" id="UP000245124">
    <property type="component" value="Unassembled WGS sequence"/>
</dbReference>
<dbReference type="Pfam" id="PF00326">
    <property type="entry name" value="Peptidase_S9"/>
    <property type="match status" value="1"/>
</dbReference>
<feature type="compositionally biased region" description="Polar residues" evidence="7">
    <location>
        <begin position="10"/>
        <end position="20"/>
    </location>
</feature>
<feature type="region of interest" description="Disordered" evidence="7">
    <location>
        <begin position="1"/>
        <end position="21"/>
    </location>
</feature>
<evidence type="ECO:0000256" key="4">
    <source>
        <dbReference type="ARBA" id="ARBA00022670"/>
    </source>
</evidence>
<evidence type="ECO:0000256" key="2">
    <source>
        <dbReference type="ARBA" id="ARBA00005228"/>
    </source>
</evidence>
<keyword evidence="11" id="KW-1185">Reference proteome</keyword>
<dbReference type="InterPro" id="IPR002471">
    <property type="entry name" value="Pept_S9_AS"/>
</dbReference>
<reference evidence="10 11" key="1">
    <citation type="submission" date="2017-06" db="EMBL/GenBank/DDBJ databases">
        <title>Genome sequencing of cyanobaciteial culture collection at National Institute for Environmental Studies (NIES).</title>
        <authorList>
            <person name="Hirose Y."/>
            <person name="Shimura Y."/>
            <person name="Fujisawa T."/>
            <person name="Nakamura Y."/>
            <person name="Kawachi M."/>
        </authorList>
    </citation>
    <scope>NUCLEOTIDE SEQUENCE [LARGE SCALE GENOMIC DNA]</scope>
    <source>
        <strain evidence="10 11">NIES-4072</strain>
    </source>
</reference>
<proteinExistence type="inferred from homology"/>
<dbReference type="FunFam" id="2.130.10.120:FF:000001">
    <property type="entry name" value="Prolyl endopeptidase"/>
    <property type="match status" value="1"/>
</dbReference>